<dbReference type="Gene3D" id="1.10.10.160">
    <property type="match status" value="1"/>
</dbReference>
<dbReference type="CDD" id="cd17932">
    <property type="entry name" value="DEXQc_UvrD"/>
    <property type="match status" value="1"/>
</dbReference>
<keyword evidence="5 12" id="KW-0067">ATP-binding</keyword>
<keyword evidence="4 12" id="KW-0347">Helicase</keyword>
<keyword evidence="6" id="KW-0238">DNA-binding</keyword>
<dbReference type="GO" id="GO:0005524">
    <property type="term" value="F:ATP binding"/>
    <property type="evidence" value="ECO:0007669"/>
    <property type="project" value="UniProtKB-UniRule"/>
</dbReference>
<evidence type="ECO:0000256" key="1">
    <source>
        <dbReference type="ARBA" id="ARBA00009922"/>
    </source>
</evidence>
<dbReference type="GO" id="GO:0016787">
    <property type="term" value="F:hydrolase activity"/>
    <property type="evidence" value="ECO:0007669"/>
    <property type="project" value="UniProtKB-UniRule"/>
</dbReference>
<dbReference type="Gene3D" id="3.40.50.300">
    <property type="entry name" value="P-loop containing nucleotide triphosphate hydrolases"/>
    <property type="match status" value="2"/>
</dbReference>
<dbReference type="InterPro" id="IPR014017">
    <property type="entry name" value="DNA_helicase_UvrD-like_C"/>
</dbReference>
<dbReference type="InterPro" id="IPR013986">
    <property type="entry name" value="DExx_box_DNA_helicase_dom_sf"/>
</dbReference>
<evidence type="ECO:0000256" key="2">
    <source>
        <dbReference type="ARBA" id="ARBA00022741"/>
    </source>
</evidence>
<dbReference type="PROSITE" id="PS51217">
    <property type="entry name" value="UVRD_HELICASE_CTER"/>
    <property type="match status" value="1"/>
</dbReference>
<evidence type="ECO:0000256" key="8">
    <source>
        <dbReference type="ARBA" id="ARBA00034617"/>
    </source>
</evidence>
<dbReference type="InterPro" id="IPR000212">
    <property type="entry name" value="DNA_helicase_UvrD/REP"/>
</dbReference>
<dbReference type="GO" id="GO:0000725">
    <property type="term" value="P:recombinational repair"/>
    <property type="evidence" value="ECO:0007669"/>
    <property type="project" value="TreeGrafter"/>
</dbReference>
<evidence type="ECO:0000256" key="4">
    <source>
        <dbReference type="ARBA" id="ARBA00022806"/>
    </source>
</evidence>
<dbReference type="InterPro" id="IPR027417">
    <property type="entry name" value="P-loop_NTPase"/>
</dbReference>
<gene>
    <name evidence="13" type="ORF">ENP47_01110</name>
</gene>
<comment type="caution">
    <text evidence="13">The sequence shown here is derived from an EMBL/GenBank/DDBJ whole genome shotgun (WGS) entry which is preliminary data.</text>
</comment>
<evidence type="ECO:0000256" key="3">
    <source>
        <dbReference type="ARBA" id="ARBA00022801"/>
    </source>
</evidence>
<evidence type="ECO:0000256" key="11">
    <source>
        <dbReference type="ARBA" id="ARBA00048988"/>
    </source>
</evidence>
<evidence type="ECO:0000256" key="6">
    <source>
        <dbReference type="ARBA" id="ARBA00023125"/>
    </source>
</evidence>
<dbReference type="InterPro" id="IPR014016">
    <property type="entry name" value="UvrD-like_ATP-bd"/>
</dbReference>
<dbReference type="AlphaFoldDB" id="A0A7C2BEX5"/>
<keyword evidence="7" id="KW-0413">Isomerase</keyword>
<sequence>MGEAWLVGLLTAEEFEELLSHCGIRMDQKQREVVLAPVDSVLYVVAGPGSGKTRALALRVLKVLFVDGLPPNAIMATTFTRRAAGELRSRIQGWGMQVWQRIPHRQHEVIDMGAIQVGTLDSLILDALRGLGRQYRNLAVADRYALQLLISRDPEFRELATQIPELREYSRQRPPRDLPEMFLDLRSRIIEYLVNDRAISEQLRMALQRFERLLEERHIIDYQRLNRLFYDLLMQQQIPDHLLQLRYLLVDEYQDTNPLQEEIYLSLGQICIKGGGGLFVVGDDDQALYRFRGATVEVFERFPSSVARKLGHHAKTVWLTVNYRSRRPIVDFANRFLALDPAYSGARVQGKPWITADRREPGPKVLLVSHNGWVKVESLLADLIARLAGPQGLDLCGERYQVSRLGDIAVLTYSPKEIAGGGQSNQTNLRFPGRLRQELESRGIAVFNPRGRPLSEVKAVSQLCGILLCCIDPQQKVQQQLRSDRAHSILKSWRFTAYTLALQHRDLKHFIDGGWITQLQADTQEISLLQLVYAALRWIPELYTSVEGLTYLELITRAITQAQLVSTAAGHIRANNDYLIREAIRTVLIPIAEGRLELDEELLETLPGDRVSIMSIHQAKGLEFPVVIVYLGPTPFDFPKSGNVEHFLEERFGPCSRLGRLSRTPIDRAFDDVIRRYYVAFTRAMDVLILVWDGPFPPTAGGERSVPGGWIRSGQCKAVELFQDVQFWGVTHVSTGPPRSHQNA</sequence>
<dbReference type="EMBL" id="DSJL01000001">
    <property type="protein sequence ID" value="HEF64205.1"/>
    <property type="molecule type" value="Genomic_DNA"/>
</dbReference>
<accession>A0A7C2BEX5</accession>
<evidence type="ECO:0000256" key="9">
    <source>
        <dbReference type="ARBA" id="ARBA00034808"/>
    </source>
</evidence>
<dbReference type="Pfam" id="PF00580">
    <property type="entry name" value="UvrD-helicase"/>
    <property type="match status" value="1"/>
</dbReference>
<comment type="catalytic activity">
    <reaction evidence="11">
        <text>ATP + H2O = ADP + phosphate + H(+)</text>
        <dbReference type="Rhea" id="RHEA:13065"/>
        <dbReference type="ChEBI" id="CHEBI:15377"/>
        <dbReference type="ChEBI" id="CHEBI:15378"/>
        <dbReference type="ChEBI" id="CHEBI:30616"/>
        <dbReference type="ChEBI" id="CHEBI:43474"/>
        <dbReference type="ChEBI" id="CHEBI:456216"/>
        <dbReference type="EC" id="5.6.2.4"/>
    </reaction>
</comment>
<comment type="catalytic activity">
    <reaction evidence="8">
        <text>Couples ATP hydrolysis with the unwinding of duplex DNA by translocating in the 3'-5' direction.</text>
        <dbReference type="EC" id="5.6.2.4"/>
    </reaction>
</comment>
<reference evidence="13" key="1">
    <citation type="journal article" date="2020" name="mSystems">
        <title>Genome- and Community-Level Interaction Insights into Carbon Utilization and Element Cycling Functions of Hydrothermarchaeota in Hydrothermal Sediment.</title>
        <authorList>
            <person name="Zhou Z."/>
            <person name="Liu Y."/>
            <person name="Xu W."/>
            <person name="Pan J."/>
            <person name="Luo Z.H."/>
            <person name="Li M."/>
        </authorList>
    </citation>
    <scope>NUCLEOTIDE SEQUENCE [LARGE SCALE GENOMIC DNA]</scope>
    <source>
        <strain evidence="13">SpSt-222</strain>
    </source>
</reference>
<evidence type="ECO:0000256" key="12">
    <source>
        <dbReference type="PROSITE-ProRule" id="PRU00560"/>
    </source>
</evidence>
<organism evidence="13">
    <name type="scientific">Thermomicrobium roseum</name>
    <dbReference type="NCBI Taxonomy" id="500"/>
    <lineage>
        <taxon>Bacteria</taxon>
        <taxon>Pseudomonadati</taxon>
        <taxon>Thermomicrobiota</taxon>
        <taxon>Thermomicrobia</taxon>
        <taxon>Thermomicrobiales</taxon>
        <taxon>Thermomicrobiaceae</taxon>
        <taxon>Thermomicrobium</taxon>
    </lineage>
</organism>
<keyword evidence="2 12" id="KW-0547">Nucleotide-binding</keyword>
<dbReference type="GO" id="GO:0043138">
    <property type="term" value="F:3'-5' DNA helicase activity"/>
    <property type="evidence" value="ECO:0007669"/>
    <property type="project" value="UniProtKB-EC"/>
</dbReference>
<feature type="binding site" evidence="12">
    <location>
        <begin position="46"/>
        <end position="53"/>
    </location>
    <ligand>
        <name>ATP</name>
        <dbReference type="ChEBI" id="CHEBI:30616"/>
    </ligand>
</feature>
<dbReference type="PROSITE" id="PS51198">
    <property type="entry name" value="UVRD_HELICASE_ATP_BIND"/>
    <property type="match status" value="1"/>
</dbReference>
<dbReference type="PANTHER" id="PTHR11070:SF2">
    <property type="entry name" value="ATP-DEPENDENT DNA HELICASE SRS2"/>
    <property type="match status" value="1"/>
</dbReference>
<evidence type="ECO:0000256" key="10">
    <source>
        <dbReference type="ARBA" id="ARBA00034923"/>
    </source>
</evidence>
<dbReference type="EC" id="5.6.2.4" evidence="9"/>
<proteinExistence type="inferred from homology"/>
<dbReference type="SUPFAM" id="SSF52540">
    <property type="entry name" value="P-loop containing nucleoside triphosphate hydrolases"/>
    <property type="match status" value="1"/>
</dbReference>
<evidence type="ECO:0000313" key="13">
    <source>
        <dbReference type="EMBL" id="HEF64205.1"/>
    </source>
</evidence>
<evidence type="ECO:0000256" key="7">
    <source>
        <dbReference type="ARBA" id="ARBA00023235"/>
    </source>
</evidence>
<keyword evidence="3 12" id="KW-0378">Hydrolase</keyword>
<name>A0A7C2BEX5_THERO</name>
<dbReference type="GO" id="GO:0003677">
    <property type="term" value="F:DNA binding"/>
    <property type="evidence" value="ECO:0007669"/>
    <property type="project" value="UniProtKB-KW"/>
</dbReference>
<evidence type="ECO:0000256" key="5">
    <source>
        <dbReference type="ARBA" id="ARBA00022840"/>
    </source>
</evidence>
<protein>
    <recommendedName>
        <fullName evidence="9">DNA 3'-5' helicase</fullName>
        <ecNumber evidence="9">5.6.2.4</ecNumber>
    </recommendedName>
    <alternativeName>
        <fullName evidence="10">DNA 3'-5' helicase II</fullName>
    </alternativeName>
</protein>
<comment type="similarity">
    <text evidence="1">Belongs to the helicase family. UvrD subfamily.</text>
</comment>
<dbReference type="PANTHER" id="PTHR11070">
    <property type="entry name" value="UVRD / RECB / PCRA DNA HELICASE FAMILY MEMBER"/>
    <property type="match status" value="1"/>
</dbReference>
<dbReference type="Pfam" id="PF13361">
    <property type="entry name" value="UvrD_C"/>
    <property type="match status" value="1"/>
</dbReference>